<dbReference type="InterPro" id="IPR003836">
    <property type="entry name" value="Glucokinase"/>
</dbReference>
<proteinExistence type="inferred from homology"/>
<evidence type="ECO:0000256" key="3">
    <source>
        <dbReference type="RuleBase" id="RU004046"/>
    </source>
</evidence>
<dbReference type="Pfam" id="PF02685">
    <property type="entry name" value="Glucokinase"/>
    <property type="match status" value="1"/>
</dbReference>
<dbReference type="Gene3D" id="3.40.367.20">
    <property type="match status" value="1"/>
</dbReference>
<dbReference type="Proteomes" id="UP001218231">
    <property type="component" value="Chromosome"/>
</dbReference>
<sequence length="322" mass="33963">MELVTVDIGGTHARFTIATLGDDGAIVLGEPATLKTNEHASFETAWEHFAEISGRALPRAVALAVAGPVGGELIRFTNNPWVILPDQLPERLGVDKVTIVNDFGAVGHAVARAGDEYFQHLTGPDVALPTSGTITIVGPGTGLGVAHVWRDGNGFYHVQATEGGHLDFAPLDAVEDAILARLRQRHRRVSVERVVSGPAIVDIYETLAALEQRPVLHTDDRTIWTRGTAGEDTLMAAAIDRFCLSLGSAAGDLALAQGGSAVVIAGGLGLRIKDTILSSGFADRFRAKGRFESLMASLPVKLITHPQPGLLGAAAAFQKEHA</sequence>
<evidence type="ECO:0000256" key="2">
    <source>
        <dbReference type="ARBA" id="ARBA00022777"/>
    </source>
</evidence>
<dbReference type="EMBL" id="CP117417">
    <property type="protein sequence ID" value="WCT77074.1"/>
    <property type="molecule type" value="Genomic_DNA"/>
</dbReference>
<keyword evidence="2" id="KW-0418">Kinase</keyword>
<accession>A0ABY7TV18</accession>
<comment type="similarity">
    <text evidence="3">Belongs to the bacterial glucokinase family.</text>
</comment>
<keyword evidence="5" id="KW-1185">Reference proteome</keyword>
<gene>
    <name evidence="4" type="ORF">PQ457_14285</name>
</gene>
<evidence type="ECO:0000313" key="5">
    <source>
        <dbReference type="Proteomes" id="UP001218231"/>
    </source>
</evidence>
<dbReference type="CDD" id="cd24008">
    <property type="entry name" value="ASKHA_NBD_GLK"/>
    <property type="match status" value="1"/>
</dbReference>
<evidence type="ECO:0000313" key="4">
    <source>
        <dbReference type="EMBL" id="WCT77074.1"/>
    </source>
</evidence>
<protein>
    <submittedName>
        <fullName evidence="4">Glucokinase</fullName>
    </submittedName>
</protein>
<dbReference type="SUPFAM" id="SSF53067">
    <property type="entry name" value="Actin-like ATPase domain"/>
    <property type="match status" value="1"/>
</dbReference>
<reference evidence="4 5" key="1">
    <citation type="submission" date="2023-02" db="EMBL/GenBank/DDBJ databases">
        <title>Genome sequence of Novosphingobium humi KACC 19094.</title>
        <authorList>
            <person name="Kim S."/>
            <person name="Heo J."/>
            <person name="Kwon S.-W."/>
        </authorList>
    </citation>
    <scope>NUCLEOTIDE SEQUENCE [LARGE SCALE GENOMIC DNA]</scope>
    <source>
        <strain evidence="4 5">KACC 19094</strain>
    </source>
</reference>
<dbReference type="RefSeq" id="WP_273617468.1">
    <property type="nucleotide sequence ID" value="NZ_CP117417.1"/>
</dbReference>
<dbReference type="PANTHER" id="PTHR47690">
    <property type="entry name" value="GLUCOKINASE"/>
    <property type="match status" value="1"/>
</dbReference>
<evidence type="ECO:0000256" key="1">
    <source>
        <dbReference type="ARBA" id="ARBA00022679"/>
    </source>
</evidence>
<dbReference type="PANTHER" id="PTHR47690:SF1">
    <property type="entry name" value="GLUCOKINASE"/>
    <property type="match status" value="1"/>
</dbReference>
<dbReference type="InterPro" id="IPR043129">
    <property type="entry name" value="ATPase_NBD"/>
</dbReference>
<organism evidence="4 5">
    <name type="scientific">Novosphingobium humi</name>
    <dbReference type="NCBI Taxonomy" id="2282397"/>
    <lineage>
        <taxon>Bacteria</taxon>
        <taxon>Pseudomonadati</taxon>
        <taxon>Pseudomonadota</taxon>
        <taxon>Alphaproteobacteria</taxon>
        <taxon>Sphingomonadales</taxon>
        <taxon>Sphingomonadaceae</taxon>
        <taxon>Novosphingobium</taxon>
    </lineage>
</organism>
<dbReference type="InterPro" id="IPR050201">
    <property type="entry name" value="Bacterial_glucokinase"/>
</dbReference>
<keyword evidence="1" id="KW-0808">Transferase</keyword>
<name>A0ABY7TV18_9SPHN</name>
<dbReference type="Gene3D" id="3.30.420.40">
    <property type="match status" value="1"/>
</dbReference>